<evidence type="ECO:0000256" key="1">
    <source>
        <dbReference type="ARBA" id="ARBA00004418"/>
    </source>
</evidence>
<proteinExistence type="inferred from homology"/>
<evidence type="ECO:0000259" key="5">
    <source>
        <dbReference type="Pfam" id="PF04349"/>
    </source>
</evidence>
<comment type="caution">
    <text evidence="6">The sequence shown here is derived from an EMBL/GenBank/DDBJ whole genome shotgun (WGS) entry which is preliminary data.</text>
</comment>
<comment type="subcellular location">
    <subcellularLocation>
        <location evidence="1">Periplasm</location>
    </subcellularLocation>
</comment>
<dbReference type="PANTHER" id="PTHR30504:SF2">
    <property type="entry name" value="GLUCANS BIOSYNTHESIS PROTEIN G"/>
    <property type="match status" value="1"/>
</dbReference>
<organism evidence="6 7">
    <name type="scientific">Lichenifustis flavocetrariae</name>
    <dbReference type="NCBI Taxonomy" id="2949735"/>
    <lineage>
        <taxon>Bacteria</taxon>
        <taxon>Pseudomonadati</taxon>
        <taxon>Pseudomonadota</taxon>
        <taxon>Alphaproteobacteria</taxon>
        <taxon>Hyphomicrobiales</taxon>
        <taxon>Lichenihabitantaceae</taxon>
        <taxon>Lichenifustis</taxon>
    </lineage>
</organism>
<protein>
    <submittedName>
        <fullName evidence="6">Glucan biosynthesis protein</fullName>
    </submittedName>
</protein>
<dbReference type="PANTHER" id="PTHR30504">
    <property type="entry name" value="GLUCANS BIOSYNTHESIS PROTEIN"/>
    <property type="match status" value="1"/>
</dbReference>
<dbReference type="RefSeq" id="WP_282588001.1">
    <property type="nucleotide sequence ID" value="NZ_JAMOIM010000029.1"/>
</dbReference>
<dbReference type="InterPro" id="IPR007444">
    <property type="entry name" value="Glucan_biosyn_MdoG_C"/>
</dbReference>
<reference evidence="6" key="1">
    <citation type="submission" date="2022-05" db="EMBL/GenBank/DDBJ databases">
        <authorList>
            <person name="Pankratov T."/>
        </authorList>
    </citation>
    <scope>NUCLEOTIDE SEQUENCE</scope>
    <source>
        <strain evidence="6">BP6-180914</strain>
    </source>
</reference>
<dbReference type="InterPro" id="IPR014438">
    <property type="entry name" value="Glucan_biosyn_MdoG/MdoD"/>
</dbReference>
<name>A0AA41Z2I2_9HYPH</name>
<dbReference type="SUPFAM" id="SSF74650">
    <property type="entry name" value="Galactose mutarotase-like"/>
    <property type="match status" value="1"/>
</dbReference>
<accession>A0AA41Z2I2</accession>
<dbReference type="InterPro" id="IPR014718">
    <property type="entry name" value="GH-type_carb-bd"/>
</dbReference>
<dbReference type="EMBL" id="JAMOIM010000029">
    <property type="protein sequence ID" value="MCW6511625.1"/>
    <property type="molecule type" value="Genomic_DNA"/>
</dbReference>
<dbReference type="GO" id="GO:0030288">
    <property type="term" value="C:outer membrane-bounded periplasmic space"/>
    <property type="evidence" value="ECO:0007669"/>
    <property type="project" value="TreeGrafter"/>
</dbReference>
<evidence type="ECO:0000313" key="6">
    <source>
        <dbReference type="EMBL" id="MCW6511625.1"/>
    </source>
</evidence>
<dbReference type="GO" id="GO:0003824">
    <property type="term" value="F:catalytic activity"/>
    <property type="evidence" value="ECO:0007669"/>
    <property type="project" value="InterPro"/>
</dbReference>
<comment type="similarity">
    <text evidence="3">Belongs to the OpgD/OpgG family.</text>
</comment>
<dbReference type="Gene3D" id="2.60.40.10">
    <property type="entry name" value="Immunoglobulins"/>
    <property type="match status" value="1"/>
</dbReference>
<keyword evidence="7" id="KW-1185">Reference proteome</keyword>
<evidence type="ECO:0000256" key="3">
    <source>
        <dbReference type="ARBA" id="ARBA00009284"/>
    </source>
</evidence>
<evidence type="ECO:0000313" key="7">
    <source>
        <dbReference type="Proteomes" id="UP001165667"/>
    </source>
</evidence>
<dbReference type="AlphaFoldDB" id="A0AA41Z2I2"/>
<dbReference type="PIRSF" id="PIRSF006281">
    <property type="entry name" value="MdoG"/>
    <property type="match status" value="1"/>
</dbReference>
<dbReference type="SUPFAM" id="SSF81296">
    <property type="entry name" value="E set domains"/>
    <property type="match status" value="1"/>
</dbReference>
<dbReference type="Pfam" id="PF04349">
    <property type="entry name" value="MdoG"/>
    <property type="match status" value="1"/>
</dbReference>
<comment type="pathway">
    <text evidence="2">Glycan metabolism; osmoregulated periplasmic glucan (OPG) biosynthesis.</text>
</comment>
<dbReference type="Proteomes" id="UP001165667">
    <property type="component" value="Unassembled WGS sequence"/>
</dbReference>
<dbReference type="InterPro" id="IPR011013">
    <property type="entry name" value="Gal_mutarotase_sf_dom"/>
</dbReference>
<dbReference type="GO" id="GO:0030246">
    <property type="term" value="F:carbohydrate binding"/>
    <property type="evidence" value="ECO:0007669"/>
    <property type="project" value="InterPro"/>
</dbReference>
<dbReference type="Gene3D" id="2.70.98.10">
    <property type="match status" value="1"/>
</dbReference>
<keyword evidence="4" id="KW-0574">Periplasm</keyword>
<evidence type="ECO:0000256" key="4">
    <source>
        <dbReference type="ARBA" id="ARBA00022764"/>
    </source>
</evidence>
<dbReference type="InterPro" id="IPR013783">
    <property type="entry name" value="Ig-like_fold"/>
</dbReference>
<sequence length="536" mass="59357">MQQFPYRSELTLRPRVLWRSTRFMIPRRDFLVWAATGVSALAILDDPASAQQPAPSPASAPPAPFSAAAVVEEARLLAKQPHKAPSTDVPAPFANLTYDQYIGLTLHRDAAIWAKDNVGFAIEPLARGFIFTTPVALNVVEDGVAKPVVLTASAFDFGKLQAPAPTTPISLSGFRVLQTHDNDPPFEVALFQGATFMRAVARGQRFGLVSRALSIRTADPKGEDFPFIRTVWIERPSMATPALVVHALIDSETMTGAYRFTLRPGDVTIVDTECTLFARAAVDNYGLGGTTAMFLFNAIDRRNIDDVRSAVCDSSGLQMLNGKGEWIWRPASNRETLQVSAFVDTNPGGFGLLQRERGFAHYQDDDQHWELRPSLWIEPIGDWGEGSVQLVEIPTDSEVNDNIICFWRPKAPVQPGAQTVFAYRQFWCWSPPTRPPLAIVTTTRGGKGATGKRRRFIVEFTGDIFANDQSWANLKQMLSASVGTITSTQTFYSKERKTCRVLFELDPGSEGLAEMRLVLEQNGKPVSETWLYRWTA</sequence>
<dbReference type="GO" id="GO:0051274">
    <property type="term" value="P:beta-glucan biosynthetic process"/>
    <property type="evidence" value="ECO:0007669"/>
    <property type="project" value="TreeGrafter"/>
</dbReference>
<dbReference type="InterPro" id="IPR014756">
    <property type="entry name" value="Ig_E-set"/>
</dbReference>
<gene>
    <name evidence="6" type="ORF">M8523_26995</name>
</gene>
<feature type="domain" description="Glucan biosynthesis periplasmic MdoG C-terminal" evidence="5">
    <location>
        <begin position="65"/>
        <end position="534"/>
    </location>
</feature>
<evidence type="ECO:0000256" key="2">
    <source>
        <dbReference type="ARBA" id="ARBA00005001"/>
    </source>
</evidence>